<reference evidence="7 8" key="1">
    <citation type="submission" date="2018-06" db="EMBL/GenBank/DDBJ databases">
        <authorList>
            <consortium name="Pathogen Informatics"/>
            <person name="Doyle S."/>
        </authorList>
    </citation>
    <scope>NUCLEOTIDE SEQUENCE [LARGE SCALE GENOMIC DNA]</scope>
    <source>
        <strain evidence="7 8">NCTC12195</strain>
    </source>
</reference>
<organism evidence="7 8">
    <name type="scientific">Staphylococcus gallinarum</name>
    <dbReference type="NCBI Taxonomy" id="1293"/>
    <lineage>
        <taxon>Bacteria</taxon>
        <taxon>Bacillati</taxon>
        <taxon>Bacillota</taxon>
        <taxon>Bacilli</taxon>
        <taxon>Bacillales</taxon>
        <taxon>Staphylococcaceae</taxon>
        <taxon>Staphylococcus</taxon>
    </lineage>
</organism>
<comment type="subcellular location">
    <subcellularLocation>
        <location evidence="1">Membrane</location>
        <topology evidence="1">Multi-pass membrane protein</topology>
    </subcellularLocation>
</comment>
<evidence type="ECO:0000256" key="5">
    <source>
        <dbReference type="SAM" id="Phobius"/>
    </source>
</evidence>
<dbReference type="Pfam" id="PF00324">
    <property type="entry name" value="AA_permease"/>
    <property type="match status" value="1"/>
</dbReference>
<gene>
    <name evidence="7" type="ORF">NCTC12195_01114</name>
</gene>
<feature type="domain" description="Amino acid permease/ SLC12A" evidence="6">
    <location>
        <begin position="2"/>
        <end position="82"/>
    </location>
</feature>
<evidence type="ECO:0000313" key="7">
    <source>
        <dbReference type="EMBL" id="SUM31679.1"/>
    </source>
</evidence>
<keyword evidence="2 5" id="KW-0812">Transmembrane</keyword>
<accession>A0A380FDM3</accession>
<evidence type="ECO:0000313" key="8">
    <source>
        <dbReference type="Proteomes" id="UP000255277"/>
    </source>
</evidence>
<dbReference type="Gene3D" id="1.20.1740.10">
    <property type="entry name" value="Amino acid/polyamine transporter I"/>
    <property type="match status" value="1"/>
</dbReference>
<dbReference type="EMBL" id="UHDK01000001">
    <property type="protein sequence ID" value="SUM31679.1"/>
    <property type="molecule type" value="Genomic_DNA"/>
</dbReference>
<evidence type="ECO:0000256" key="2">
    <source>
        <dbReference type="ARBA" id="ARBA00022692"/>
    </source>
</evidence>
<dbReference type="AlphaFoldDB" id="A0A380FDM3"/>
<evidence type="ECO:0000256" key="1">
    <source>
        <dbReference type="ARBA" id="ARBA00004141"/>
    </source>
</evidence>
<feature type="transmembrane region" description="Helical" evidence="5">
    <location>
        <begin position="65"/>
        <end position="83"/>
    </location>
</feature>
<evidence type="ECO:0000259" key="6">
    <source>
        <dbReference type="Pfam" id="PF00324"/>
    </source>
</evidence>
<feature type="transmembrane region" description="Helical" evidence="5">
    <location>
        <begin position="33"/>
        <end position="53"/>
    </location>
</feature>
<keyword evidence="4 5" id="KW-0472">Membrane</keyword>
<dbReference type="GO" id="GO:0055085">
    <property type="term" value="P:transmembrane transport"/>
    <property type="evidence" value="ECO:0007669"/>
    <property type="project" value="InterPro"/>
</dbReference>
<keyword evidence="3 5" id="KW-1133">Transmembrane helix</keyword>
<protein>
    <submittedName>
        <fullName evidence="7">Amino acid permease</fullName>
    </submittedName>
</protein>
<dbReference type="InterPro" id="IPR004841">
    <property type="entry name" value="AA-permease/SLC12A_dom"/>
</dbReference>
<feature type="transmembrane region" description="Helical" evidence="5">
    <location>
        <begin position="89"/>
        <end position="107"/>
    </location>
</feature>
<sequence length="115" mass="12669">MPVRATLFSMLGGLLALLSSVYAADSLYVVLVSIAGLAVVIVWMSICLAYFNAKRRDKSLKIQQWVPVTGFCLCFVSCVGMIFDPNQAPALYFGVPFALIALIYYFIKYNKKGAI</sequence>
<dbReference type="Proteomes" id="UP000255277">
    <property type="component" value="Unassembled WGS sequence"/>
</dbReference>
<evidence type="ECO:0000256" key="4">
    <source>
        <dbReference type="ARBA" id="ARBA00023136"/>
    </source>
</evidence>
<dbReference type="GO" id="GO:0016020">
    <property type="term" value="C:membrane"/>
    <property type="evidence" value="ECO:0007669"/>
    <property type="project" value="UniProtKB-SubCell"/>
</dbReference>
<name>A0A380FDM3_STAGA</name>
<evidence type="ECO:0000256" key="3">
    <source>
        <dbReference type="ARBA" id="ARBA00022989"/>
    </source>
</evidence>
<proteinExistence type="predicted"/>